<accession>A0A858BY60</accession>
<dbReference type="PANTHER" id="PTHR42870">
    <property type="entry name" value="ACETYL-COA C-ACETYLTRANSFERASE"/>
    <property type="match status" value="1"/>
</dbReference>
<evidence type="ECO:0000259" key="2">
    <source>
        <dbReference type="Pfam" id="PF22691"/>
    </source>
</evidence>
<feature type="domain" description="Thiolase C-terminal" evidence="2">
    <location>
        <begin position="242"/>
        <end position="385"/>
    </location>
</feature>
<protein>
    <submittedName>
        <fullName evidence="3">Thiolase domain-containing protein</fullName>
    </submittedName>
</protein>
<dbReference type="EMBL" id="CP048649">
    <property type="protein sequence ID" value="QIB70382.1"/>
    <property type="molecule type" value="Genomic_DNA"/>
</dbReference>
<evidence type="ECO:0000313" key="3">
    <source>
        <dbReference type="EMBL" id="QIB70382.1"/>
    </source>
</evidence>
<dbReference type="InterPro" id="IPR016039">
    <property type="entry name" value="Thiolase-like"/>
</dbReference>
<dbReference type="InterPro" id="IPR020616">
    <property type="entry name" value="Thiolase_N"/>
</dbReference>
<gene>
    <name evidence="3" type="ORF">Ami103574_14260</name>
</gene>
<dbReference type="Pfam" id="PF22691">
    <property type="entry name" value="Thiolase_C_1"/>
    <property type="match status" value="1"/>
</dbReference>
<sequence length="387" mass="40930">MRSVSIIGIGETKMGNFPNRTLREMISEAGNTAIKDAGVEKKEIQAIFFGNFVGQQLTGQGHMGALVSETLGLGHIPAIRMEGACASGGLAFRSALIAVASGMYDTVLVGGAEKMTHQATPQVTESIASAMDYNLEAMQGYTFPANFAMIANRYFYEHRNVKKEMAMCAVNAHHNATLNPDAQMPKELDLNKVLAADTIASPLSLFDCSLITDGAAFLVLTTTERAKQISQNRVVEVIGSGHAGDTLTLFSKKTMTSFAAAKEAAKQAYTQANLKPADIDFAEVHDCFTITQIINIEDLGFAEPGHGGDLVAEGGISIEGSKPINVSGGLKAKGHPIGATGISQIFEVVTQLRGDAGKRQLKKNDIGLTHNLGGTAATAIINIFKGL</sequence>
<dbReference type="GO" id="GO:0016747">
    <property type="term" value="F:acyltransferase activity, transferring groups other than amino-acyl groups"/>
    <property type="evidence" value="ECO:0007669"/>
    <property type="project" value="InterPro"/>
</dbReference>
<proteinExistence type="predicted"/>
<dbReference type="AlphaFoldDB" id="A0A858BY60"/>
<keyword evidence="4" id="KW-1185">Reference proteome</keyword>
<dbReference type="NCBIfam" id="NF004720">
    <property type="entry name" value="PRK06064.1"/>
    <property type="match status" value="1"/>
</dbReference>
<dbReference type="SUPFAM" id="SSF53901">
    <property type="entry name" value="Thiolase-like"/>
    <property type="match status" value="1"/>
</dbReference>
<evidence type="ECO:0000313" key="4">
    <source>
        <dbReference type="Proteomes" id="UP000466848"/>
    </source>
</evidence>
<dbReference type="Gene3D" id="3.40.47.10">
    <property type="match status" value="1"/>
</dbReference>
<dbReference type="Pfam" id="PF00108">
    <property type="entry name" value="Thiolase_N"/>
    <property type="match status" value="1"/>
</dbReference>
<dbReference type="Proteomes" id="UP000466848">
    <property type="component" value="Chromosome"/>
</dbReference>
<dbReference type="RefSeq" id="WP_163067620.1">
    <property type="nucleotide sequence ID" value="NZ_CP048649.1"/>
</dbReference>
<reference evidence="3 4" key="1">
    <citation type="submission" date="2020-02" db="EMBL/GenBank/DDBJ databases">
        <authorList>
            <person name="Kim Y.B."/>
            <person name="Roh S.W."/>
        </authorList>
    </citation>
    <scope>NUCLEOTIDE SEQUENCE [LARGE SCALE GENOMIC DNA]</scope>
    <source>
        <strain evidence="3 4">DSM 103574</strain>
    </source>
</reference>
<dbReference type="PIRSF" id="PIRSF000429">
    <property type="entry name" value="Ac-CoA_Ac_transf"/>
    <property type="match status" value="1"/>
</dbReference>
<dbReference type="InterPro" id="IPR055140">
    <property type="entry name" value="Thiolase_C_2"/>
</dbReference>
<evidence type="ECO:0000259" key="1">
    <source>
        <dbReference type="Pfam" id="PF00108"/>
    </source>
</evidence>
<organism evidence="3 4">
    <name type="scientific">Aminipila butyrica</name>
    <dbReference type="NCBI Taxonomy" id="433296"/>
    <lineage>
        <taxon>Bacteria</taxon>
        <taxon>Bacillati</taxon>
        <taxon>Bacillota</taxon>
        <taxon>Clostridia</taxon>
        <taxon>Peptostreptococcales</taxon>
        <taxon>Anaerovoracaceae</taxon>
        <taxon>Aminipila</taxon>
    </lineage>
</organism>
<dbReference type="KEGG" id="abut:Ami103574_14260"/>
<dbReference type="CDD" id="cd00829">
    <property type="entry name" value="SCP-x_thiolase"/>
    <property type="match status" value="1"/>
</dbReference>
<dbReference type="InterPro" id="IPR002155">
    <property type="entry name" value="Thiolase"/>
</dbReference>
<feature type="domain" description="Thiolase N-terminal" evidence="1">
    <location>
        <begin position="6"/>
        <end position="222"/>
    </location>
</feature>
<dbReference type="PANTHER" id="PTHR42870:SF6">
    <property type="entry name" value="ACETYL-COA C-ACYLTRANSFERASE"/>
    <property type="match status" value="1"/>
</dbReference>
<name>A0A858BY60_9FIRM</name>